<dbReference type="AlphaFoldDB" id="A0A6B0RE81"/>
<accession>A0A6B0RE81</accession>
<protein>
    <submittedName>
        <fullName evidence="1">Uncharacterized protein</fullName>
    </submittedName>
</protein>
<dbReference type="Proteomes" id="UP000322234">
    <property type="component" value="Unassembled WGS sequence"/>
</dbReference>
<organism evidence="1 2">
    <name type="scientific">Bos mutus</name>
    <name type="common">wild yak</name>
    <dbReference type="NCBI Taxonomy" id="72004"/>
    <lineage>
        <taxon>Eukaryota</taxon>
        <taxon>Metazoa</taxon>
        <taxon>Chordata</taxon>
        <taxon>Craniata</taxon>
        <taxon>Vertebrata</taxon>
        <taxon>Euteleostomi</taxon>
        <taxon>Mammalia</taxon>
        <taxon>Eutheria</taxon>
        <taxon>Laurasiatheria</taxon>
        <taxon>Artiodactyla</taxon>
        <taxon>Ruminantia</taxon>
        <taxon>Pecora</taxon>
        <taxon>Bovidae</taxon>
        <taxon>Bovinae</taxon>
        <taxon>Bos</taxon>
    </lineage>
</organism>
<reference evidence="1" key="1">
    <citation type="submission" date="2019-10" db="EMBL/GenBank/DDBJ databases">
        <title>The sequence and de novo assembly of the wild yak genome.</title>
        <authorList>
            <person name="Liu Y."/>
        </authorList>
    </citation>
    <scope>NUCLEOTIDE SEQUENCE [LARGE SCALE GENOMIC DNA]</scope>
    <source>
        <strain evidence="1">WY2019</strain>
    </source>
</reference>
<proteinExistence type="predicted"/>
<dbReference type="EMBL" id="VBQZ03000039">
    <property type="protein sequence ID" value="MXQ87652.1"/>
    <property type="molecule type" value="Genomic_DNA"/>
</dbReference>
<keyword evidence="2" id="KW-1185">Reference proteome</keyword>
<comment type="caution">
    <text evidence="1">The sequence shown here is derived from an EMBL/GenBank/DDBJ whole genome shotgun (WGS) entry which is preliminary data.</text>
</comment>
<name>A0A6B0RE81_9CETA</name>
<sequence>MEMARGTGKRKLPAQMWHALFCNFLSDMKGVITQGWLTVVNEVSHDSIDFLSNKRTDSSVCDCSVIITYASFIFELMYPYAYGTFQIGGVVQ</sequence>
<gene>
    <name evidence="1" type="ORF">E5288_WYG017742</name>
</gene>
<evidence type="ECO:0000313" key="1">
    <source>
        <dbReference type="EMBL" id="MXQ87652.1"/>
    </source>
</evidence>
<evidence type="ECO:0000313" key="2">
    <source>
        <dbReference type="Proteomes" id="UP000322234"/>
    </source>
</evidence>